<keyword evidence="13" id="KW-0732">Signal</keyword>
<dbReference type="InterPro" id="IPR018371">
    <property type="entry name" value="Chitin-binding_1_CS"/>
</dbReference>
<dbReference type="GO" id="GO:0000272">
    <property type="term" value="P:polysaccharide catabolic process"/>
    <property type="evidence" value="ECO:0007669"/>
    <property type="project" value="UniProtKB-KW"/>
</dbReference>
<dbReference type="GO" id="GO:0008843">
    <property type="term" value="F:endochitinase activity"/>
    <property type="evidence" value="ECO:0007669"/>
    <property type="project" value="UniProtKB-EC"/>
</dbReference>
<dbReference type="PANTHER" id="PTHR11177:SF333">
    <property type="entry name" value="CHITINASE"/>
    <property type="match status" value="1"/>
</dbReference>
<dbReference type="InterPro" id="IPR050314">
    <property type="entry name" value="Glycosyl_Hydrlase_18"/>
</dbReference>
<sequence length="1261" mass="140922">MQLRKGPLSASFVGLIFILLNGIATSVLGQGCSKENPCATGCCSKDGWCGTGDDHCGTGNCIDTCDYKLQCDANTLCETGCCSSAGFCGLGPDYCGVNVCVSSCDAKAECDPGFGLDWAKSSNCPLNVCCSEFGFCGTTKDFCGNLTVKHDTCDKATSTLDRVVGYYEAWASRRPCNAFWPEQIPMGIYTHINFAFATIDPVTFEVRPDSTGDLDLLMRVTQLKTMDPDLKVMIALGGWTFNDPGPTQTTFSDIASSSENQGKFFKSLKSFLSTYNLDGVDLDWEYPEADDRNGRPEDFANFPTMIANLKKALDDTGGRNELSITLPSSFWYLQHFDIVKLEPHVSFFNVMSYDLHGKWDLGNQWTGEYLDAHTNLTEIDKAMELLWRNKIDSSKVVLGLAFYARAYTLAEPSCVEPGCMFASGADQGNCSREIGILLNNEIDDIVAQNSLKPTLFEDAAVEVLHWEDQWLSYDDEKTLEMKADYARESCLGGVMVWAVSHDTANAKYSKALGKVTHRTKQTMPGIFQQKDSSITDDDTYITKVEDHLQCKWSNCGEYCPSGWTMMTRDDQWNTAKNEIMLDSTACTSPHARRLCCPPSETKPSCGWYSFKGVHAMVSVQMATRRLYETCAWSNSPDCYSGKCTFAGSAWPTDLVESTTGSGAALCYAGVSYDENYHFSWSSQFRKYCCDTSNANTTWGTCTWRNDYASVGTSGKTCMSGCHDNEIRVAMEQNLECHGKGGGAKSYCCTGTYKTTTQVLNPTLLGYEADLSAWAAKPTCEARTGLDLYARSDISERGQVVMESDSFLVTVFILAQIIRGTALGTAEISTSVSSLCTMWDKYIPKYWENLTSKKITSWINDRSGNPTAQQLSPEEWSQSIACNPYGFDAILDTKTGAHPICDRLSLTDDDYLADDGSSVNDETLAKRWIAQHDVLDQLQRRGDAEAKKFECDDGENKRTIYYQSQPYPSVGEWSNDAEPVQNTIDYQDFRACQSSVIATFDQQGDRDGYATEHLLEINSMHMFLEWATSVENDNEKCENIDCLFLADFFNKKVLDDPPSMAGLDDAHQKIPMQRVMESLGSHTNRKNFAILYKTINLNKAQLWQNGQPRAEDTWKGYMKNDPDKALNVIRDSIAVYQYMRDTKIWGKFKTINTAVREEMFRAQEQYKKDNNKDSKLQDCWDAWLESQFKEFVDNGRNWVKDAVTDLKAKTKPEDSKEDDPLGHENYEALTFMLDLLQAEADEAIKISNFDLGLNDDAMDTSD</sequence>
<keyword evidence="4 11" id="KW-0147">Chitin-binding</keyword>
<dbReference type="SMART" id="SM00270">
    <property type="entry name" value="ChtBD1"/>
    <property type="match status" value="3"/>
</dbReference>
<evidence type="ECO:0000313" key="17">
    <source>
        <dbReference type="Proteomes" id="UP001220324"/>
    </source>
</evidence>
<dbReference type="SUPFAM" id="SSF54556">
    <property type="entry name" value="Chitinase insertion domain"/>
    <property type="match status" value="1"/>
</dbReference>
<dbReference type="InterPro" id="IPR001579">
    <property type="entry name" value="Glyco_hydro_18_chit_AS"/>
</dbReference>
<dbReference type="PROSITE" id="PS01095">
    <property type="entry name" value="GH18_1"/>
    <property type="match status" value="1"/>
</dbReference>
<feature type="disulfide bond" evidence="11">
    <location>
        <begin position="129"/>
        <end position="143"/>
    </location>
</feature>
<dbReference type="Gene3D" id="3.10.50.10">
    <property type="match status" value="1"/>
</dbReference>
<feature type="domain" description="GH18" evidence="15">
    <location>
        <begin position="161"/>
        <end position="519"/>
    </location>
</feature>
<evidence type="ECO:0000256" key="6">
    <source>
        <dbReference type="ARBA" id="ARBA00023024"/>
    </source>
</evidence>
<evidence type="ECO:0000256" key="7">
    <source>
        <dbReference type="ARBA" id="ARBA00023026"/>
    </source>
</evidence>
<dbReference type="PROSITE" id="PS51257">
    <property type="entry name" value="PROKAR_LIPOPROTEIN"/>
    <property type="match status" value="1"/>
</dbReference>
<keyword evidence="10" id="KW-0624">Polysaccharide degradation</keyword>
<dbReference type="PROSITE" id="PS51910">
    <property type="entry name" value="GH18_2"/>
    <property type="match status" value="1"/>
</dbReference>
<keyword evidence="8" id="KW-0119">Carbohydrate metabolism</keyword>
<dbReference type="InterPro" id="IPR001223">
    <property type="entry name" value="Glyco_hydro18_cat"/>
</dbReference>
<evidence type="ECO:0000256" key="4">
    <source>
        <dbReference type="ARBA" id="ARBA00022669"/>
    </source>
</evidence>
<evidence type="ECO:0000256" key="3">
    <source>
        <dbReference type="ARBA" id="ARBA00012729"/>
    </source>
</evidence>
<dbReference type="PANTHER" id="PTHR11177">
    <property type="entry name" value="CHITINASE"/>
    <property type="match status" value="1"/>
</dbReference>
<dbReference type="Gene3D" id="3.30.60.10">
    <property type="entry name" value="Endochitinase-like"/>
    <property type="match status" value="2"/>
</dbReference>
<reference evidence="16 17" key="1">
    <citation type="journal article" date="2023" name="IMA Fungus">
        <title>Comparative genomic study of the Penicillium genus elucidates a diverse pangenome and 15 lateral gene transfer events.</title>
        <authorList>
            <person name="Petersen C."/>
            <person name="Sorensen T."/>
            <person name="Nielsen M.R."/>
            <person name="Sondergaard T.E."/>
            <person name="Sorensen J.L."/>
            <person name="Fitzpatrick D.A."/>
            <person name="Frisvad J.C."/>
            <person name="Nielsen K.L."/>
        </authorList>
    </citation>
    <scope>NUCLEOTIDE SEQUENCE [LARGE SCALE GENOMIC DNA]</scope>
    <source>
        <strain evidence="16 17">IBT 35679</strain>
    </source>
</reference>
<feature type="chain" id="PRO_5042043265" description="chitinase" evidence="13">
    <location>
        <begin position="30"/>
        <end position="1261"/>
    </location>
</feature>
<dbReference type="SUPFAM" id="SSF51445">
    <property type="entry name" value="(Trans)glycosidases"/>
    <property type="match status" value="1"/>
</dbReference>
<evidence type="ECO:0000256" key="11">
    <source>
        <dbReference type="PROSITE-ProRule" id="PRU00261"/>
    </source>
</evidence>
<feature type="domain" description="Chitin-binding type-1" evidence="14">
    <location>
        <begin position="53"/>
        <end position="106"/>
    </location>
</feature>
<proteinExistence type="inferred from homology"/>
<feature type="disulfide bond" evidence="11">
    <location>
        <begin position="124"/>
        <end position="136"/>
    </location>
</feature>
<evidence type="ECO:0000313" key="16">
    <source>
        <dbReference type="EMBL" id="KAJ5553431.1"/>
    </source>
</evidence>
<feature type="signal peptide" evidence="13">
    <location>
        <begin position="1"/>
        <end position="29"/>
    </location>
</feature>
<dbReference type="InterPro" id="IPR029070">
    <property type="entry name" value="Chitinase_insertion_sf"/>
</dbReference>
<evidence type="ECO:0000256" key="10">
    <source>
        <dbReference type="ARBA" id="ARBA00023326"/>
    </source>
</evidence>
<gene>
    <name evidence="16" type="ORF">N7494_002809</name>
</gene>
<dbReference type="SUPFAM" id="SSF57016">
    <property type="entry name" value="Plant lectins/antimicrobial peptides"/>
    <property type="match status" value="1"/>
</dbReference>
<evidence type="ECO:0000256" key="2">
    <source>
        <dbReference type="ARBA" id="ARBA00008682"/>
    </source>
</evidence>
<dbReference type="PROSITE" id="PS00026">
    <property type="entry name" value="CHIT_BIND_I_1"/>
    <property type="match status" value="1"/>
</dbReference>
<evidence type="ECO:0000256" key="5">
    <source>
        <dbReference type="ARBA" id="ARBA00022801"/>
    </source>
</evidence>
<evidence type="ECO:0000256" key="12">
    <source>
        <dbReference type="RuleBase" id="RU000489"/>
    </source>
</evidence>
<keyword evidence="5 12" id="KW-0378">Hydrolase</keyword>
<dbReference type="Pfam" id="PF00187">
    <property type="entry name" value="Chitin_bind_1"/>
    <property type="match status" value="1"/>
</dbReference>
<dbReference type="CDD" id="cd00035">
    <property type="entry name" value="ChtBD1"/>
    <property type="match status" value="1"/>
</dbReference>
<keyword evidence="9 12" id="KW-0326">Glycosidase</keyword>
<comment type="caution">
    <text evidence="11">Lacks conserved residue(s) required for the propagation of feature annotation.</text>
</comment>
<accession>A0AAD6D5H9</accession>
<evidence type="ECO:0000256" key="8">
    <source>
        <dbReference type="ARBA" id="ARBA00023277"/>
    </source>
</evidence>
<comment type="catalytic activity">
    <reaction evidence="1">
        <text>Random endo-hydrolysis of N-acetyl-beta-D-glucosaminide (1-&gt;4)-beta-linkages in chitin and chitodextrins.</text>
        <dbReference type="EC" id="3.2.1.14"/>
    </reaction>
</comment>
<comment type="caution">
    <text evidence="16">The sequence shown here is derived from an EMBL/GenBank/DDBJ whole genome shotgun (WGS) entry which is preliminary data.</text>
</comment>
<evidence type="ECO:0000259" key="14">
    <source>
        <dbReference type="PROSITE" id="PS50941"/>
    </source>
</evidence>
<dbReference type="GO" id="GO:0008061">
    <property type="term" value="F:chitin binding"/>
    <property type="evidence" value="ECO:0007669"/>
    <property type="project" value="UniProtKB-UniRule"/>
</dbReference>
<name>A0AAD6D5H9_9EURO</name>
<feature type="disulfide bond" evidence="11">
    <location>
        <begin position="100"/>
        <end position="104"/>
    </location>
</feature>
<dbReference type="SMART" id="SM00636">
    <property type="entry name" value="Glyco_18"/>
    <property type="match status" value="1"/>
</dbReference>
<keyword evidence="11" id="KW-1015">Disulfide bond</keyword>
<comment type="similarity">
    <text evidence="2">Belongs to the glycosyl hydrolase 18 family. Chitinase class V subfamily.</text>
</comment>
<dbReference type="GO" id="GO:0006032">
    <property type="term" value="P:chitin catabolic process"/>
    <property type="evidence" value="ECO:0007669"/>
    <property type="project" value="UniProtKB-KW"/>
</dbReference>
<dbReference type="Gene3D" id="3.20.20.80">
    <property type="entry name" value="Glycosidases"/>
    <property type="match status" value="1"/>
</dbReference>
<evidence type="ECO:0000256" key="1">
    <source>
        <dbReference type="ARBA" id="ARBA00000822"/>
    </source>
</evidence>
<evidence type="ECO:0000256" key="13">
    <source>
        <dbReference type="SAM" id="SignalP"/>
    </source>
</evidence>
<dbReference type="InterPro" id="IPR001002">
    <property type="entry name" value="Chitin-bd_1"/>
</dbReference>
<feature type="domain" description="Chitin-binding type-1" evidence="14">
    <location>
        <begin position="107"/>
        <end position="155"/>
    </location>
</feature>
<feature type="disulfide bond" evidence="11">
    <location>
        <begin position="81"/>
        <end position="95"/>
    </location>
</feature>
<dbReference type="InterPro" id="IPR036861">
    <property type="entry name" value="Endochitinase-like_sf"/>
</dbReference>
<dbReference type="EC" id="3.2.1.14" evidence="3"/>
<dbReference type="Pfam" id="PF00704">
    <property type="entry name" value="Glyco_hydro_18"/>
    <property type="match status" value="1"/>
</dbReference>
<dbReference type="AlphaFoldDB" id="A0AAD6D5H9"/>
<dbReference type="InterPro" id="IPR011583">
    <property type="entry name" value="Chitinase_II/V-like_cat"/>
</dbReference>
<dbReference type="EMBL" id="JAQIZZ010000002">
    <property type="protein sequence ID" value="KAJ5553431.1"/>
    <property type="molecule type" value="Genomic_DNA"/>
</dbReference>
<dbReference type="InterPro" id="IPR017853">
    <property type="entry name" value="GH"/>
</dbReference>
<evidence type="ECO:0000259" key="15">
    <source>
        <dbReference type="PROSITE" id="PS51910"/>
    </source>
</evidence>
<evidence type="ECO:0000256" key="9">
    <source>
        <dbReference type="ARBA" id="ARBA00023295"/>
    </source>
</evidence>
<protein>
    <recommendedName>
        <fullName evidence="3">chitinase</fullName>
        <ecNumber evidence="3">3.2.1.14</ecNumber>
    </recommendedName>
</protein>
<dbReference type="Proteomes" id="UP001220324">
    <property type="component" value="Unassembled WGS sequence"/>
</dbReference>
<organism evidence="16 17">
    <name type="scientific">Penicillium frequentans</name>
    <dbReference type="NCBI Taxonomy" id="3151616"/>
    <lineage>
        <taxon>Eukaryota</taxon>
        <taxon>Fungi</taxon>
        <taxon>Dikarya</taxon>
        <taxon>Ascomycota</taxon>
        <taxon>Pezizomycotina</taxon>
        <taxon>Eurotiomycetes</taxon>
        <taxon>Eurotiomycetidae</taxon>
        <taxon>Eurotiales</taxon>
        <taxon>Aspergillaceae</taxon>
        <taxon>Penicillium</taxon>
    </lineage>
</organism>
<dbReference type="PROSITE" id="PS50941">
    <property type="entry name" value="CHIT_BIND_I_2"/>
    <property type="match status" value="2"/>
</dbReference>
<keyword evidence="17" id="KW-1185">Reference proteome</keyword>
<keyword evidence="6" id="KW-0146">Chitin degradation</keyword>
<keyword evidence="7" id="KW-0843">Virulence</keyword>